<evidence type="ECO:0000313" key="4">
    <source>
        <dbReference type="Proteomes" id="UP000644727"/>
    </source>
</evidence>
<dbReference type="SUPFAM" id="SSF54373">
    <property type="entry name" value="FAD-linked reductases, C-terminal domain"/>
    <property type="match status" value="1"/>
</dbReference>
<dbReference type="EMBL" id="JADEYR010000003">
    <property type="protein sequence ID" value="MBE9403488.1"/>
    <property type="molecule type" value="Genomic_DNA"/>
</dbReference>
<gene>
    <name evidence="3" type="ORF">IOE58_04555</name>
</gene>
<proteinExistence type="predicted"/>
<comment type="caution">
    <text evidence="3">The sequence shown here is derived from an EMBL/GenBank/DDBJ whole genome shotgun (WGS) entry which is preliminary data.</text>
</comment>
<dbReference type="Pfam" id="PF01593">
    <property type="entry name" value="Amino_oxidase"/>
    <property type="match status" value="1"/>
</dbReference>
<organism evidence="3 4">
    <name type="scientific">Brachybacterium epidermidis</name>
    <dbReference type="NCBI Taxonomy" id="2781983"/>
    <lineage>
        <taxon>Bacteria</taxon>
        <taxon>Bacillati</taxon>
        <taxon>Actinomycetota</taxon>
        <taxon>Actinomycetes</taxon>
        <taxon>Micrococcales</taxon>
        <taxon>Dermabacteraceae</taxon>
        <taxon>Brachybacterium</taxon>
    </lineage>
</organism>
<dbReference type="Gene3D" id="1.10.3110.10">
    <property type="entry name" value="protoporphyrinogen ix oxidase, domain 3"/>
    <property type="match status" value="1"/>
</dbReference>
<dbReference type="InterPro" id="IPR036188">
    <property type="entry name" value="FAD/NAD-bd_sf"/>
</dbReference>
<feature type="region of interest" description="Disordered" evidence="1">
    <location>
        <begin position="268"/>
        <end position="288"/>
    </location>
</feature>
<accession>A0ABR9W029</accession>
<dbReference type="Gene3D" id="3.50.50.60">
    <property type="entry name" value="FAD/NAD(P)-binding domain"/>
    <property type="match status" value="1"/>
</dbReference>
<dbReference type="Proteomes" id="UP000644727">
    <property type="component" value="Unassembled WGS sequence"/>
</dbReference>
<evidence type="ECO:0000259" key="2">
    <source>
        <dbReference type="Pfam" id="PF01593"/>
    </source>
</evidence>
<dbReference type="PANTHER" id="PTHR42923:SF3">
    <property type="entry name" value="PROTOPORPHYRINOGEN OXIDASE"/>
    <property type="match status" value="1"/>
</dbReference>
<evidence type="ECO:0000313" key="3">
    <source>
        <dbReference type="EMBL" id="MBE9403488.1"/>
    </source>
</evidence>
<dbReference type="SUPFAM" id="SSF51905">
    <property type="entry name" value="FAD/NAD(P)-binding domain"/>
    <property type="match status" value="1"/>
</dbReference>
<protein>
    <submittedName>
        <fullName evidence="3">FAD-dependent oxidoreductase</fullName>
    </submittedName>
</protein>
<dbReference type="PANTHER" id="PTHR42923">
    <property type="entry name" value="PROTOPORPHYRINOGEN OXIDASE"/>
    <property type="match status" value="1"/>
</dbReference>
<keyword evidence="4" id="KW-1185">Reference proteome</keyword>
<sequence length="509" mass="52463">MSSPERTVVVGGGIAGLLAARRHALAGRRVTLLEAEPSTGGAIAARTVGGIDINIGAEAWSVGSGAVEALIAQLGLADQVVSPVTGRGSRLVSAAGVHIAPPGGMFGIPARPLSPETRKVLGTTGALRAWAERLLPASWGLRPGVTLGDYVRCRMGRRVVDRLVAPLVGGVHSADPYSLELASTLPRLPDAVRENGSLAAAVRSLRPATSRSSRGGAGTAVQALTPTMAELPRALEAQLRSHGGEVLTGTRALAVARKDDGTWQVTAFGTDRGASSSGAATSGAATSGADGTEVRLEAEHLVLACPPDVAATLLEQALPTLARAIPSAPAVPVRLVALVLEAPALDSSPSGTGALVAAGTPGVRAKALTHATAKWEHVRRAADGLHVVRLSYGRPGEELPEDDSHGPDGTEGTIVDLALADASTILRTPLDRSQWRAARVITWQRAMRRPGPGHREALDAITELLAQEPSLELVGAWRAGTGIDAIVRADARAMTIPDPSTHRVQEDRP</sequence>
<feature type="compositionally biased region" description="Low complexity" evidence="1">
    <location>
        <begin position="269"/>
        <end position="288"/>
    </location>
</feature>
<reference evidence="3 4" key="1">
    <citation type="submission" date="2020-10" db="EMBL/GenBank/DDBJ databases">
        <title>Draft genome and description of Brachybacterium epidermidis sp nov.</title>
        <authorList>
            <person name="Boxberger M."/>
            <person name="La Scola B."/>
        </authorList>
    </citation>
    <scope>NUCLEOTIDE SEQUENCE [LARGE SCALE GENOMIC DNA]</scope>
    <source>
        <strain evidence="3 4">Marseille-Q2903</strain>
    </source>
</reference>
<feature type="domain" description="Amine oxidase" evidence="2">
    <location>
        <begin position="14"/>
        <end position="479"/>
    </location>
</feature>
<evidence type="ECO:0000256" key="1">
    <source>
        <dbReference type="SAM" id="MobiDB-lite"/>
    </source>
</evidence>
<dbReference type="Gene3D" id="3.90.660.20">
    <property type="entry name" value="Protoporphyrinogen oxidase, mitochondrial, domain 2"/>
    <property type="match status" value="1"/>
</dbReference>
<dbReference type="RefSeq" id="WP_193865237.1">
    <property type="nucleotide sequence ID" value="NZ_JADEYR010000003.1"/>
</dbReference>
<dbReference type="InterPro" id="IPR050464">
    <property type="entry name" value="Zeta_carotene_desat/Oxidored"/>
</dbReference>
<dbReference type="InterPro" id="IPR002937">
    <property type="entry name" value="Amino_oxidase"/>
</dbReference>
<name>A0ABR9W029_9MICO</name>